<keyword evidence="1" id="KW-0812">Transmembrane</keyword>
<dbReference type="Proteomes" id="UP000436088">
    <property type="component" value="Unassembled WGS sequence"/>
</dbReference>
<keyword evidence="1" id="KW-0472">Membrane</keyword>
<keyword evidence="1" id="KW-1133">Transmembrane helix</keyword>
<organism evidence="2 3">
    <name type="scientific">Hibiscus syriacus</name>
    <name type="common">Rose of Sharon</name>
    <dbReference type="NCBI Taxonomy" id="106335"/>
    <lineage>
        <taxon>Eukaryota</taxon>
        <taxon>Viridiplantae</taxon>
        <taxon>Streptophyta</taxon>
        <taxon>Embryophyta</taxon>
        <taxon>Tracheophyta</taxon>
        <taxon>Spermatophyta</taxon>
        <taxon>Magnoliopsida</taxon>
        <taxon>eudicotyledons</taxon>
        <taxon>Gunneridae</taxon>
        <taxon>Pentapetalae</taxon>
        <taxon>rosids</taxon>
        <taxon>malvids</taxon>
        <taxon>Malvales</taxon>
        <taxon>Malvaceae</taxon>
        <taxon>Malvoideae</taxon>
        <taxon>Hibiscus</taxon>
    </lineage>
</organism>
<dbReference type="AlphaFoldDB" id="A0A6A2ZNH3"/>
<keyword evidence="3" id="KW-1185">Reference proteome</keyword>
<proteinExistence type="predicted"/>
<evidence type="ECO:0000256" key="1">
    <source>
        <dbReference type="SAM" id="Phobius"/>
    </source>
</evidence>
<evidence type="ECO:0000313" key="2">
    <source>
        <dbReference type="EMBL" id="KAE8693574.1"/>
    </source>
</evidence>
<evidence type="ECO:0000313" key="3">
    <source>
        <dbReference type="Proteomes" id="UP000436088"/>
    </source>
</evidence>
<sequence>MVAMMIMEQVIATNDITYVPILGSGEDLVLDSGVCRDIHGDSNERLRLTPKEYPFAFMLACVGYLLTMVADCVVSYVYGKGNSSCHKVIQSFKAFPLESLRLNSMHGKPYGQSHCIRYCSHCNGDSTAPNDPDPIGIIIDATMEGAMAD</sequence>
<gene>
    <name evidence="2" type="ORF">F3Y22_tig00110809pilonHSYRG00235</name>
</gene>
<accession>A0A6A2ZNH3</accession>
<feature type="transmembrane region" description="Helical" evidence="1">
    <location>
        <begin position="55"/>
        <end position="78"/>
    </location>
</feature>
<name>A0A6A2ZNH3_HIBSY</name>
<protein>
    <submittedName>
        <fullName evidence="2">Uncharacterized protein</fullName>
    </submittedName>
</protein>
<dbReference type="EMBL" id="VEPZ02001118">
    <property type="protein sequence ID" value="KAE8693574.1"/>
    <property type="molecule type" value="Genomic_DNA"/>
</dbReference>
<reference evidence="2" key="1">
    <citation type="submission" date="2019-09" db="EMBL/GenBank/DDBJ databases">
        <title>Draft genome information of white flower Hibiscus syriacus.</title>
        <authorList>
            <person name="Kim Y.-M."/>
        </authorList>
    </citation>
    <scope>NUCLEOTIDE SEQUENCE [LARGE SCALE GENOMIC DNA]</scope>
    <source>
        <strain evidence="2">YM2019G1</strain>
    </source>
</reference>
<comment type="caution">
    <text evidence="2">The sequence shown here is derived from an EMBL/GenBank/DDBJ whole genome shotgun (WGS) entry which is preliminary data.</text>
</comment>